<evidence type="ECO:0000313" key="6">
    <source>
        <dbReference type="Proteomes" id="UP000217935"/>
    </source>
</evidence>
<keyword evidence="2 3" id="KW-0732">Signal</keyword>
<dbReference type="AlphaFoldDB" id="A0A291G7V8"/>
<dbReference type="CDD" id="cd14659">
    <property type="entry name" value="Imelysin-like_IPPA"/>
    <property type="match status" value="1"/>
</dbReference>
<dbReference type="GO" id="GO:0030313">
    <property type="term" value="C:cell envelope"/>
    <property type="evidence" value="ECO:0007669"/>
    <property type="project" value="UniProtKB-SubCell"/>
</dbReference>
<protein>
    <submittedName>
        <fullName evidence="5">Signal peptidase</fullName>
    </submittedName>
</protein>
<dbReference type="Pfam" id="PF09375">
    <property type="entry name" value="Peptidase_M75"/>
    <property type="match status" value="1"/>
</dbReference>
<keyword evidence="6" id="KW-1185">Reference proteome</keyword>
<gene>
    <name evidence="5" type="ORF">CEW89_00940</name>
</gene>
<organism evidence="5 6">
    <name type="scientific">Celeribacter ethanolicus</name>
    <dbReference type="NCBI Taxonomy" id="1758178"/>
    <lineage>
        <taxon>Bacteria</taxon>
        <taxon>Pseudomonadati</taxon>
        <taxon>Pseudomonadota</taxon>
        <taxon>Alphaproteobacteria</taxon>
        <taxon>Rhodobacterales</taxon>
        <taxon>Roseobacteraceae</taxon>
        <taxon>Celeribacter</taxon>
    </lineage>
</organism>
<evidence type="ECO:0000313" key="5">
    <source>
        <dbReference type="EMBL" id="ATG46261.1"/>
    </source>
</evidence>
<evidence type="ECO:0000256" key="1">
    <source>
        <dbReference type="ARBA" id="ARBA00004196"/>
    </source>
</evidence>
<comment type="subcellular location">
    <subcellularLocation>
        <location evidence="1">Cell envelope</location>
    </subcellularLocation>
</comment>
<feature type="domain" description="Imelysin-like" evidence="4">
    <location>
        <begin position="63"/>
        <end position="308"/>
    </location>
</feature>
<dbReference type="OrthoDB" id="5729110at2"/>
<dbReference type="InterPro" id="IPR034984">
    <property type="entry name" value="Imelysin-like_IPPA"/>
</dbReference>
<name>A0A291G7V8_9RHOB</name>
<reference evidence="5 6" key="1">
    <citation type="submission" date="2017-06" db="EMBL/GenBank/DDBJ databases">
        <title>Celeribacter sp. TSPH2 complete genome sequence.</title>
        <authorList>
            <person name="Woo J.-H."/>
            <person name="Kim H.-S."/>
        </authorList>
    </citation>
    <scope>NUCLEOTIDE SEQUENCE [LARGE SCALE GENOMIC DNA]</scope>
    <source>
        <strain evidence="5 6">TSPH2</strain>
    </source>
</reference>
<dbReference type="STRING" id="1758178.GCA_001550095_03445"/>
<evidence type="ECO:0000259" key="4">
    <source>
        <dbReference type="Pfam" id="PF09375"/>
    </source>
</evidence>
<dbReference type="EMBL" id="CP022196">
    <property type="protein sequence ID" value="ATG46261.1"/>
    <property type="molecule type" value="Genomic_DNA"/>
</dbReference>
<evidence type="ECO:0000256" key="2">
    <source>
        <dbReference type="ARBA" id="ARBA00022729"/>
    </source>
</evidence>
<evidence type="ECO:0000256" key="3">
    <source>
        <dbReference type="SAM" id="SignalP"/>
    </source>
</evidence>
<dbReference type="InterPro" id="IPR018976">
    <property type="entry name" value="Imelysin-like"/>
</dbReference>
<dbReference type="InterPro" id="IPR038352">
    <property type="entry name" value="Imelysin_sf"/>
</dbReference>
<dbReference type="Proteomes" id="UP000217935">
    <property type="component" value="Chromosome"/>
</dbReference>
<dbReference type="RefSeq" id="WP_096804567.1">
    <property type="nucleotide sequence ID" value="NZ_CP022196.1"/>
</dbReference>
<feature type="chain" id="PRO_5012922883" evidence="3">
    <location>
        <begin position="23"/>
        <end position="341"/>
    </location>
</feature>
<dbReference type="Gene3D" id="1.20.1420.20">
    <property type="entry name" value="M75 peptidase, HXXE motif"/>
    <property type="match status" value="1"/>
</dbReference>
<feature type="signal peptide" evidence="3">
    <location>
        <begin position="1"/>
        <end position="22"/>
    </location>
</feature>
<sequence length="341" mass="36914">MRRLAALCFPLMLAVPFASPMAADPLNDALQRAVNTHTVPAVERFAGASLALSYTVADNCLPEAVKPAYNAAFDAWMGLQHLHMGPVEANGRILAIAFWPDKKGLIPRTLSGYIADEDPVIDDPEAFAQASIAVRGLFALEYMLYDDQFDGYEDGSYSCHLVQAIAHDLGRMGQAIEAEWTADDGFALTLLLAGEAPHPLYLSRMESVQALYTMLTSALEVTRDQRIGRPIGTFEKPRPARAEAYRSERSQRNVELILMATRDLARKLAPGEMPLSEAAFEKTIALVEELDDPAFAGVADPMGRLKVEIIGQNITTILGHLANEVGAPLGVSAGFNASDGD</sequence>
<accession>A0A291G7V8</accession>
<proteinExistence type="predicted"/>
<dbReference type="KEGG" id="ceh:CEW89_00940"/>